<accession>A0A7J3VUN0</accession>
<keyword evidence="1" id="KW-0812">Transmembrane</keyword>
<keyword evidence="1" id="KW-0472">Membrane</keyword>
<dbReference type="AlphaFoldDB" id="A0A7J3VUN0"/>
<gene>
    <name evidence="2" type="ORF">ENM31_05095</name>
</gene>
<keyword evidence="1" id="KW-1133">Transmembrane helix</keyword>
<organism evidence="2">
    <name type="scientific">Caldiarchaeum subterraneum</name>
    <dbReference type="NCBI Taxonomy" id="311458"/>
    <lineage>
        <taxon>Archaea</taxon>
        <taxon>Nitrososphaerota</taxon>
        <taxon>Candidatus Caldarchaeales</taxon>
        <taxon>Candidatus Caldarchaeaceae</taxon>
        <taxon>Candidatus Caldarchaeum</taxon>
    </lineage>
</organism>
<evidence type="ECO:0000313" key="2">
    <source>
        <dbReference type="EMBL" id="HHM44652.1"/>
    </source>
</evidence>
<reference evidence="2" key="1">
    <citation type="journal article" date="2020" name="mSystems">
        <title>Genome- and Community-Level Interaction Insights into Carbon Utilization and Element Cycling Functions of Hydrothermarchaeota in Hydrothermal Sediment.</title>
        <authorList>
            <person name="Zhou Z."/>
            <person name="Liu Y."/>
            <person name="Xu W."/>
            <person name="Pan J."/>
            <person name="Luo Z.H."/>
            <person name="Li M."/>
        </authorList>
    </citation>
    <scope>NUCLEOTIDE SEQUENCE [LARGE SCALE GENOMIC DNA]</scope>
    <source>
        <strain evidence="2">SpSt-1074</strain>
    </source>
</reference>
<comment type="caution">
    <text evidence="2">The sequence shown here is derived from an EMBL/GenBank/DDBJ whole genome shotgun (WGS) entry which is preliminary data.</text>
</comment>
<feature type="transmembrane region" description="Helical" evidence="1">
    <location>
        <begin position="20"/>
        <end position="40"/>
    </location>
</feature>
<proteinExistence type="predicted"/>
<dbReference type="EMBL" id="DRXH01000176">
    <property type="protein sequence ID" value="HHM44652.1"/>
    <property type="molecule type" value="Genomic_DNA"/>
</dbReference>
<protein>
    <submittedName>
        <fullName evidence="2">Uncharacterized protein</fullName>
    </submittedName>
</protein>
<evidence type="ECO:0000256" key="1">
    <source>
        <dbReference type="SAM" id="Phobius"/>
    </source>
</evidence>
<name>A0A7J3VUN0_CALS0</name>
<feature type="transmembrane region" description="Helical" evidence="1">
    <location>
        <begin position="46"/>
        <end position="62"/>
    </location>
</feature>
<sequence length="163" mass="18651">MGLSCALSFEGRLRRDRMAFILKLEILVIFSTALAVLYLAAYDAPVMMFFTGLTAFAVFLVVKDRVEKAGRRLRRAVVRSVKHSGNDWFFFLPMTPSFAFTVSGYEVEAVSEDFTVVRFFDWRPWKTGQRLLVLSDIRGKVLAVRDFASPVGLDVVRRLLCRR</sequence>